<accession>A0A842I8R0</accession>
<dbReference type="RefSeq" id="WP_185798041.1">
    <property type="nucleotide sequence ID" value="NZ_JACLQD010000003.1"/>
</dbReference>
<dbReference type="Pfam" id="PF05943">
    <property type="entry name" value="VipB"/>
    <property type="match status" value="1"/>
</dbReference>
<feature type="region of interest" description="Disordered" evidence="1">
    <location>
        <begin position="1"/>
        <end position="27"/>
    </location>
</feature>
<dbReference type="EMBL" id="JACLQD010000003">
    <property type="protein sequence ID" value="MBC2836442.1"/>
    <property type="molecule type" value="Genomic_DNA"/>
</dbReference>
<evidence type="ECO:0000259" key="2">
    <source>
        <dbReference type="Pfam" id="PF05943"/>
    </source>
</evidence>
<protein>
    <submittedName>
        <fullName evidence="3">Type VI secretion system contractile sheath large subunit</fullName>
    </submittedName>
</protein>
<dbReference type="PANTHER" id="PTHR35565">
    <property type="entry name" value="CYTOPLASMIC PROTEIN-RELATED"/>
    <property type="match status" value="1"/>
</dbReference>
<feature type="region of interest" description="Disordered" evidence="1">
    <location>
        <begin position="778"/>
        <end position="809"/>
    </location>
</feature>
<feature type="domain" description="TssC1 N-terminal" evidence="2">
    <location>
        <begin position="483"/>
        <end position="762"/>
    </location>
</feature>
<comment type="caution">
    <text evidence="3">The sequence shown here is derived from an EMBL/GenBank/DDBJ whole genome shotgun (WGS) entry which is preliminary data.</text>
</comment>
<dbReference type="InterPro" id="IPR044031">
    <property type="entry name" value="TssC1_N"/>
</dbReference>
<feature type="compositionally biased region" description="Pro residues" evidence="1">
    <location>
        <begin position="787"/>
        <end position="800"/>
    </location>
</feature>
<reference evidence="3 4" key="1">
    <citation type="journal article" date="2017" name="Int. J. Syst. Evol. Microbiol.">
        <title>Gemmobacter straminiformis sp. nov., isolated from an artificial fountain.</title>
        <authorList>
            <person name="Kang J.Y."/>
            <person name="Kim M.J."/>
            <person name="Chun J."/>
            <person name="Son K.P."/>
            <person name="Jahng K.Y."/>
        </authorList>
    </citation>
    <scope>NUCLEOTIDE SEQUENCE [LARGE SCALE GENOMIC DNA]</scope>
    <source>
        <strain evidence="3 4">CAM-8</strain>
    </source>
</reference>
<feature type="region of interest" description="Disordered" evidence="1">
    <location>
        <begin position="82"/>
        <end position="105"/>
    </location>
</feature>
<gene>
    <name evidence="3" type="ORF">H7F16_13060</name>
</gene>
<dbReference type="PANTHER" id="PTHR35565:SF1">
    <property type="entry name" value="TYPE VI SECRETION SYSTEM CONTRACTILE SHEATH LARGE SUBUNIT"/>
    <property type="match status" value="1"/>
</dbReference>
<dbReference type="Proteomes" id="UP000555411">
    <property type="component" value="Unassembled WGS sequence"/>
</dbReference>
<keyword evidence="4" id="KW-1185">Reference proteome</keyword>
<feature type="compositionally biased region" description="Gly residues" evidence="1">
    <location>
        <begin position="14"/>
        <end position="25"/>
    </location>
</feature>
<name>A0A842I8R0_9RHOB</name>
<dbReference type="AlphaFoldDB" id="A0A842I8R0"/>
<organism evidence="3 4">
    <name type="scientific">Paragemmobacter straminiformis</name>
    <dbReference type="NCBI Taxonomy" id="2045119"/>
    <lineage>
        <taxon>Bacteria</taxon>
        <taxon>Pseudomonadati</taxon>
        <taxon>Pseudomonadota</taxon>
        <taxon>Alphaproteobacteria</taxon>
        <taxon>Rhodobacterales</taxon>
        <taxon>Paracoccaceae</taxon>
        <taxon>Paragemmobacter</taxon>
    </lineage>
</organism>
<sequence>MTRNSDETPPQDGTGKGTASSGGGDLQSAFAALRRAAGEAAPAASDAASDALAALRGTVAAESPAAAEDATDALGALLGTLGADAEAQDPEPDLGALLQGLADEPAPDGVTDLDALLGALGEAPVGDALPEVASTDALSLAGLGFHAEPPPDADLPDARDDVLGALARAGAQAQDTGGETDDIGALLAGLTQQAPADAADSAGSGLDDLDALLAGVGLAEDGPSTEGAAEGDPLAALLEDMGAVQDAALPPAVPVAEAGDPVTDGGLPPDPAPADAVQAPAAARPAVQDEFGRLPLAAPDPARLKRDVFRIAILADCSGRSASGRLGVGDDIAARRAIRLDIDRLDDIIESFATTLSLQVGADGAAIEVALRDLDALHPDELFENVELFSALKSMRQSLSGSAAAHAIRQMQGWAQDGSAGLMPQRAKSSGGAVPADQRLDGLAALVAQPRRAAQTPVADLLARAVAPHVVAAPHPEAGAYRAAVDAALTDAMRLVLHHPEFRQVEVTWRTLDFLARRIETDAKVQITLYDISAEEFAADLAAEEDLTRTGLFRLLAENPLSESGAGGYSAIFGLYGFEETPPHAALLARMAQIAAWADAPFVTGLSNAVIEVAPEDRHPLVRAAWDRLRALPQAKWLGLALPRFMLRRPYGKKSEPVDSFAFEEFDPAAGLNSLLWGHPAAVIAVLLAQSWTKGGRDPAKVLSIGEMPFHYITDRHGDQVALPCTERNLTLTRLESVAARGLMPLVSIRGRDQVRLASFQSFGGGPLLGQWSDSAMRPQTLAQPGPAAPETPAPAPDAPAPAASAEMVVSQEFPAEPAALDDLDALLAGFADTGTAEPGQDGLDAELAALLEGL</sequence>
<evidence type="ECO:0000313" key="3">
    <source>
        <dbReference type="EMBL" id="MBC2836442.1"/>
    </source>
</evidence>
<evidence type="ECO:0000313" key="4">
    <source>
        <dbReference type="Proteomes" id="UP000555411"/>
    </source>
</evidence>
<evidence type="ECO:0000256" key="1">
    <source>
        <dbReference type="SAM" id="MobiDB-lite"/>
    </source>
</evidence>
<proteinExistence type="predicted"/>
<dbReference type="InterPro" id="IPR010269">
    <property type="entry name" value="T6SS_TssC-like"/>
</dbReference>